<dbReference type="Gene3D" id="3.40.50.720">
    <property type="entry name" value="NAD(P)-binding Rossmann-like Domain"/>
    <property type="match status" value="1"/>
</dbReference>
<dbReference type="AlphaFoldDB" id="G5JPS7"/>
<dbReference type="EMBL" id="AEUV02000002">
    <property type="protein sequence ID" value="EHI75128.1"/>
    <property type="molecule type" value="Genomic_DNA"/>
</dbReference>
<dbReference type="STRING" id="873449.STRCR_1660"/>
<dbReference type="OrthoDB" id="9803892at2"/>
<protein>
    <recommendedName>
        <fullName evidence="1">NAD(P)-binding domain-containing protein</fullName>
    </recommendedName>
</protein>
<dbReference type="InterPro" id="IPR016040">
    <property type="entry name" value="NAD(P)-bd_dom"/>
</dbReference>
<evidence type="ECO:0000313" key="3">
    <source>
        <dbReference type="Proteomes" id="UP000004322"/>
    </source>
</evidence>
<dbReference type="InterPro" id="IPR036291">
    <property type="entry name" value="NAD(P)-bd_dom_sf"/>
</dbReference>
<evidence type="ECO:0000259" key="1">
    <source>
        <dbReference type="Pfam" id="PF13460"/>
    </source>
</evidence>
<gene>
    <name evidence="2" type="ORF">STRCR_1660</name>
</gene>
<comment type="caution">
    <text evidence="2">The sequence shown here is derived from an EMBL/GenBank/DDBJ whole genome shotgun (WGS) entry which is preliminary data.</text>
</comment>
<dbReference type="Proteomes" id="UP000004322">
    <property type="component" value="Unassembled WGS sequence"/>
</dbReference>
<sequence>MTKVTIIGATGSLGRATTKILLNETEVELTLFSRSANRLPDSARTIKIAASVFDKAALEQALIGSDLVFVALSGDLPRMVTAIVNAMQATQTKRIIFISSYGIYGELPGQNGQVARILKPYRQAADILENSGLDITILRPGWLDNSSDRSYDLIPKGDIIYANNISRLAIADFIKEVALEPSKFVNTNFGIIRD</sequence>
<keyword evidence="3" id="KW-1185">Reference proteome</keyword>
<accession>G5JPS7</accession>
<organism evidence="2 3">
    <name type="scientific">Streptococcus criceti HS-6</name>
    <dbReference type="NCBI Taxonomy" id="873449"/>
    <lineage>
        <taxon>Bacteria</taxon>
        <taxon>Bacillati</taxon>
        <taxon>Bacillota</taxon>
        <taxon>Bacilli</taxon>
        <taxon>Lactobacillales</taxon>
        <taxon>Streptococcaceae</taxon>
        <taxon>Streptococcus</taxon>
    </lineage>
</organism>
<dbReference type="PANTHER" id="PTHR15020:SF50">
    <property type="entry name" value="UPF0659 PROTEIN YMR090W"/>
    <property type="match status" value="1"/>
</dbReference>
<dbReference type="eggNOG" id="COG0702">
    <property type="taxonomic scope" value="Bacteria"/>
</dbReference>
<feature type="domain" description="NAD(P)-binding" evidence="1">
    <location>
        <begin position="8"/>
        <end position="181"/>
    </location>
</feature>
<dbReference type="SUPFAM" id="SSF51735">
    <property type="entry name" value="NAD(P)-binding Rossmann-fold domains"/>
    <property type="match status" value="1"/>
</dbReference>
<dbReference type="RefSeq" id="WP_004229223.1">
    <property type="nucleotide sequence ID" value="NZ_AEUV02000002.1"/>
</dbReference>
<reference evidence="2" key="1">
    <citation type="submission" date="2011-07" db="EMBL/GenBank/DDBJ databases">
        <authorList>
            <person name="Stanhope M.J."/>
            <person name="Durkin A.S."/>
            <person name="Hostetler J."/>
            <person name="Kim M."/>
            <person name="Radune D."/>
            <person name="Singh I."/>
            <person name="Town C.D."/>
        </authorList>
    </citation>
    <scope>NUCLEOTIDE SEQUENCE [LARGE SCALE GENOMIC DNA]</scope>
    <source>
        <strain evidence="2">HS-6</strain>
    </source>
</reference>
<dbReference type="Pfam" id="PF13460">
    <property type="entry name" value="NAD_binding_10"/>
    <property type="match status" value="1"/>
</dbReference>
<name>G5JPS7_STRCG</name>
<proteinExistence type="predicted"/>
<evidence type="ECO:0000313" key="2">
    <source>
        <dbReference type="EMBL" id="EHI75128.1"/>
    </source>
</evidence>
<dbReference type="PANTHER" id="PTHR15020">
    <property type="entry name" value="FLAVIN REDUCTASE-RELATED"/>
    <property type="match status" value="1"/>
</dbReference>